<keyword evidence="5" id="KW-0812">Transmembrane</keyword>
<reference evidence="7 8" key="1">
    <citation type="submission" date="2018-06" db="EMBL/GenBank/DDBJ databases">
        <authorList>
            <consortium name="Pathogen Informatics"/>
            <person name="Doyle S."/>
        </authorList>
    </citation>
    <scope>NUCLEOTIDE SEQUENCE [LARGE SCALE GENOMIC DNA]</scope>
    <source>
        <strain evidence="7 8">NCTC5798</strain>
    </source>
</reference>
<dbReference type="GO" id="GO:0033644">
    <property type="term" value="C:host cell membrane"/>
    <property type="evidence" value="ECO:0007669"/>
    <property type="project" value="UniProtKB-SubCell"/>
</dbReference>
<dbReference type="EMBL" id="UGXK01000001">
    <property type="protein sequence ID" value="SUG71797.1"/>
    <property type="molecule type" value="Genomic_DNA"/>
</dbReference>
<dbReference type="InterPro" id="IPR006972">
    <property type="entry name" value="BipB-like_C"/>
</dbReference>
<evidence type="ECO:0000259" key="6">
    <source>
        <dbReference type="Pfam" id="PF04888"/>
    </source>
</evidence>
<evidence type="ECO:0000256" key="3">
    <source>
        <dbReference type="ARBA" id="ARBA00023026"/>
    </source>
</evidence>
<keyword evidence="5" id="KW-1133">Transmembrane helix</keyword>
<dbReference type="Proteomes" id="UP000255534">
    <property type="component" value="Unassembled WGS sequence"/>
</dbReference>
<evidence type="ECO:0000256" key="5">
    <source>
        <dbReference type="SAM" id="Phobius"/>
    </source>
</evidence>
<evidence type="ECO:0000313" key="7">
    <source>
        <dbReference type="EMBL" id="SUG71797.1"/>
    </source>
</evidence>
<evidence type="ECO:0000256" key="1">
    <source>
        <dbReference type="ARBA" id="ARBA00004301"/>
    </source>
</evidence>
<sequence>MVADEIVKAATGVSFIQQALNPIMEHVLKPLMELIGKAITKALEGLGVDKKTAEMAGSIVGAIVAAIAMVAVIVVVAVVGKGAAAKLGNALSKMMGETIKKLVA</sequence>
<evidence type="ECO:0000256" key="4">
    <source>
        <dbReference type="ARBA" id="ARBA00035640"/>
    </source>
</evidence>
<keyword evidence="2" id="KW-1043">Host membrane</keyword>
<keyword evidence="3" id="KW-0843">Virulence</keyword>
<feature type="domain" description="Translocator protein BipB-like C-terminal" evidence="6">
    <location>
        <begin position="1"/>
        <end position="104"/>
    </location>
</feature>
<protein>
    <submittedName>
        <fullName evidence="7">Pathogenicity island 1 effector protein</fullName>
    </submittedName>
</protein>
<comment type="similarity">
    <text evidence="4">Belongs to the SctE/SipB/YopB family.</text>
</comment>
<evidence type="ECO:0000256" key="2">
    <source>
        <dbReference type="ARBA" id="ARBA00022870"/>
    </source>
</evidence>
<evidence type="ECO:0000313" key="8">
    <source>
        <dbReference type="Proteomes" id="UP000255534"/>
    </source>
</evidence>
<name>A0A379UV47_SALET</name>
<organism evidence="7 8">
    <name type="scientific">Salmonella enterica I</name>
    <dbReference type="NCBI Taxonomy" id="59201"/>
    <lineage>
        <taxon>Bacteria</taxon>
        <taxon>Pseudomonadati</taxon>
        <taxon>Pseudomonadota</taxon>
        <taxon>Gammaproteobacteria</taxon>
        <taxon>Enterobacterales</taxon>
        <taxon>Enterobacteriaceae</taxon>
        <taxon>Salmonella</taxon>
    </lineage>
</organism>
<dbReference type="AlphaFoldDB" id="A0A379UV47"/>
<keyword evidence="5" id="KW-0472">Membrane</keyword>
<gene>
    <name evidence="7" type="primary">sipB_2</name>
    <name evidence="7" type="ORF">NCTC5798_02977</name>
</gene>
<feature type="transmembrane region" description="Helical" evidence="5">
    <location>
        <begin position="55"/>
        <end position="79"/>
    </location>
</feature>
<accession>A0A379UV47</accession>
<comment type="subcellular location">
    <subcellularLocation>
        <location evidence="1">Host membrane</location>
        <topology evidence="1">Multi-pass membrane protein</topology>
    </subcellularLocation>
</comment>
<dbReference type="Pfam" id="PF04888">
    <property type="entry name" value="SseC"/>
    <property type="match status" value="1"/>
</dbReference>
<proteinExistence type="inferred from homology"/>